<reference evidence="1" key="1">
    <citation type="submission" date="2023-07" db="EMBL/GenBank/DDBJ databases">
        <title>Black Yeasts Isolated from many extreme environments.</title>
        <authorList>
            <person name="Coleine C."/>
            <person name="Stajich J.E."/>
            <person name="Selbmann L."/>
        </authorList>
    </citation>
    <scope>NUCLEOTIDE SEQUENCE</scope>
    <source>
        <strain evidence="1">CCFEE 5714</strain>
    </source>
</reference>
<gene>
    <name evidence="1" type="ORF">LTR37_009346</name>
</gene>
<sequence>MEALRSYESLYEKAKGFSEEVEVEVKEVERKRGEAMRNEQRLRDEENQAAKEQQVVGLQNLQGLTRPDPVANLAGSGTQGLERNLTGSSPEGPSEAVQSDRHVSKAQKADAGTRRPTVLSPDETPGEGSRRSSRSAVVESSSKPRASAPPKKLKKDELPNADFGLVMLLDSGVTGQDSEQHMGVDTLSEKLLAALRKFWDEAKAKEVQGSRFTAWFSGKTFDAKCLACQMWPRSNSSWPHGKGFACDYCVKNRRPCCRVKVGADGRPVQVSVLPEHNKQGEARYRYWTRGD</sequence>
<accession>A0ACC3N8H7</accession>
<dbReference type="Proteomes" id="UP001281147">
    <property type="component" value="Unassembled WGS sequence"/>
</dbReference>
<organism evidence="1 2">
    <name type="scientific">Vermiconidia calcicola</name>
    <dbReference type="NCBI Taxonomy" id="1690605"/>
    <lineage>
        <taxon>Eukaryota</taxon>
        <taxon>Fungi</taxon>
        <taxon>Dikarya</taxon>
        <taxon>Ascomycota</taxon>
        <taxon>Pezizomycotina</taxon>
        <taxon>Dothideomycetes</taxon>
        <taxon>Dothideomycetidae</taxon>
        <taxon>Mycosphaerellales</taxon>
        <taxon>Extremaceae</taxon>
        <taxon>Vermiconidia</taxon>
    </lineage>
</organism>
<name>A0ACC3N8H7_9PEZI</name>
<keyword evidence="2" id="KW-1185">Reference proteome</keyword>
<evidence type="ECO:0000313" key="2">
    <source>
        <dbReference type="Proteomes" id="UP001281147"/>
    </source>
</evidence>
<protein>
    <submittedName>
        <fullName evidence="1">Uncharacterized protein</fullName>
    </submittedName>
</protein>
<comment type="caution">
    <text evidence="1">The sequence shown here is derived from an EMBL/GenBank/DDBJ whole genome shotgun (WGS) entry which is preliminary data.</text>
</comment>
<evidence type="ECO:0000313" key="1">
    <source>
        <dbReference type="EMBL" id="KAK3711828.1"/>
    </source>
</evidence>
<proteinExistence type="predicted"/>
<dbReference type="EMBL" id="JAUTXU010000073">
    <property type="protein sequence ID" value="KAK3711828.1"/>
    <property type="molecule type" value="Genomic_DNA"/>
</dbReference>